<evidence type="ECO:0000256" key="1">
    <source>
        <dbReference type="SAM" id="MobiDB-lite"/>
    </source>
</evidence>
<organism evidence="2 3">
    <name type="scientific">Salmonella enterica subsp. enterica serovar Bovismorbificans</name>
    <dbReference type="NCBI Taxonomy" id="58097"/>
    <lineage>
        <taxon>Bacteria</taxon>
        <taxon>Pseudomonadati</taxon>
        <taxon>Pseudomonadota</taxon>
        <taxon>Gammaproteobacteria</taxon>
        <taxon>Enterobacterales</taxon>
        <taxon>Enterobacteriaceae</taxon>
        <taxon>Salmonella</taxon>
    </lineage>
</organism>
<evidence type="ECO:0000313" key="2">
    <source>
        <dbReference type="EMBL" id="CNU49902.1"/>
    </source>
</evidence>
<reference evidence="2 3" key="1">
    <citation type="submission" date="2015-03" db="EMBL/GenBank/DDBJ databases">
        <authorList>
            <consortium name="Pathogen Informatics"/>
        </authorList>
    </citation>
    <scope>NUCLEOTIDE SEQUENCE [LARGE SCALE GENOMIC DNA]</scope>
    <source>
        <strain evidence="2 3">D4891</strain>
    </source>
</reference>
<accession>A0A655D637</accession>
<sequence length="152" mass="15207">MPGSAIPSSSADTTIARAIGCSERDSTAATFASTSRRSKPLATSRSVSTGRPSVSVPVLSTATTLASLSSCNASPLRNSTPISAPRPVPTIIEVGVARPIAQGQAIIRTATPLIRAKVSAGDGPNASHTTKVSAAISITIGTNHSVTLSTTA</sequence>
<feature type="compositionally biased region" description="Polar residues" evidence="1">
    <location>
        <begin position="29"/>
        <end position="52"/>
    </location>
</feature>
<proteinExistence type="predicted"/>
<evidence type="ECO:0000313" key="3">
    <source>
        <dbReference type="Proteomes" id="UP000042394"/>
    </source>
</evidence>
<gene>
    <name evidence="2" type="ORF">ERS008207_02839</name>
</gene>
<name>A0A655D637_SALET</name>
<dbReference type="Proteomes" id="UP000042394">
    <property type="component" value="Unassembled WGS sequence"/>
</dbReference>
<feature type="region of interest" description="Disordered" evidence="1">
    <location>
        <begin position="29"/>
        <end position="54"/>
    </location>
</feature>
<protein>
    <submittedName>
        <fullName evidence="2">Uncharacterized protein</fullName>
    </submittedName>
</protein>
<dbReference type="EMBL" id="CQPD01000028">
    <property type="protein sequence ID" value="CNU49902.1"/>
    <property type="molecule type" value="Genomic_DNA"/>
</dbReference>
<dbReference type="AlphaFoldDB" id="A0A655D637"/>